<protein>
    <recommendedName>
        <fullName evidence="4 9">3-deoxy-D-manno-octulosonic acid transferase</fullName>
        <shortName evidence="9">Kdo transferase</shortName>
        <ecNumber evidence="3 9">2.4.99.12</ecNumber>
    </recommendedName>
    <alternativeName>
        <fullName evidence="7 9">Lipid IV(A) 3-deoxy-D-manno-octulosonic acid transferase</fullName>
    </alternativeName>
</protein>
<evidence type="ECO:0000256" key="4">
    <source>
        <dbReference type="ARBA" id="ARBA00019077"/>
    </source>
</evidence>
<evidence type="ECO:0000313" key="13">
    <source>
        <dbReference type="Proteomes" id="UP001595791"/>
    </source>
</evidence>
<keyword evidence="5" id="KW-0997">Cell inner membrane</keyword>
<dbReference type="SUPFAM" id="SSF53756">
    <property type="entry name" value="UDP-Glycosyltransferase/glycogen phosphorylase"/>
    <property type="match status" value="1"/>
</dbReference>
<evidence type="ECO:0000259" key="10">
    <source>
        <dbReference type="Pfam" id="PF00534"/>
    </source>
</evidence>
<comment type="pathway">
    <text evidence="2 9">Bacterial outer membrane biogenesis; LPS core biosynthesis.</text>
</comment>
<keyword evidence="6 9" id="KW-0808">Transferase</keyword>
<name>A0ABV8MSN5_9NEIS</name>
<proteinExistence type="inferred from homology"/>
<dbReference type="EMBL" id="JBHSBU010000001">
    <property type="protein sequence ID" value="MFC4159976.1"/>
    <property type="molecule type" value="Genomic_DNA"/>
</dbReference>
<evidence type="ECO:0000313" key="12">
    <source>
        <dbReference type="EMBL" id="MFC4159976.1"/>
    </source>
</evidence>
<sequence>MNRAARCLYTLIWWLATPLVLGYLWRRGRRQPEYRRDWGERFGRYEAPAQSRPTLWLHAVSVGETRAAAPLVEALLQRHPGHRLLLTQMTPTGRATARQLFGERVELAYLPYDRPDAVARFLDRFRPELGVLLETELWPNLIHACAERGMPLHLVNARLSERSLAGYRRVRGLIAPALARLGAVAAQSADDAERLRSLLDPGTSGPVFSVIGNLKYDFAADPALVARGQTWRAAAGTRPVWLIASSREGEEALLLDALARRPIGGLLVLVPRHPQRFDVVAALLTARGLSWRRRSEWNGADPLEQDVLLGDSLGELAAYLAMADLTVMGGSLLDFGCHNLIEPCAVGVPVLIGPSTFNFAEVVRDALAAGAARQADDADGLLALVDQLLADPTGRAAMAQAGRELVQRNRGALARALAVIEPGLRHDGPARPAHSS</sequence>
<dbReference type="PANTHER" id="PTHR42755:SF1">
    <property type="entry name" value="3-DEOXY-D-MANNO-OCTULOSONIC ACID TRANSFERASE, MITOCHONDRIAL-RELATED"/>
    <property type="match status" value="1"/>
</dbReference>
<evidence type="ECO:0000256" key="7">
    <source>
        <dbReference type="ARBA" id="ARBA00031445"/>
    </source>
</evidence>
<feature type="domain" description="3-deoxy-D-manno-octulosonic-acid transferase N-terminal" evidence="11">
    <location>
        <begin position="37"/>
        <end position="217"/>
    </location>
</feature>
<dbReference type="GO" id="GO:0043842">
    <property type="term" value="F:Kdo transferase activity"/>
    <property type="evidence" value="ECO:0007669"/>
    <property type="project" value="UniProtKB-EC"/>
</dbReference>
<dbReference type="InterPro" id="IPR001296">
    <property type="entry name" value="Glyco_trans_1"/>
</dbReference>
<dbReference type="NCBIfam" id="NF004388">
    <property type="entry name" value="PRK05749.1-4"/>
    <property type="match status" value="1"/>
</dbReference>
<comment type="subcellular location">
    <subcellularLocation>
        <location evidence="1">Cell envelope</location>
    </subcellularLocation>
    <subcellularLocation>
        <location evidence="9">Cell membrane</location>
    </subcellularLocation>
</comment>
<comment type="caution">
    <text evidence="12">The sequence shown here is derived from an EMBL/GenBank/DDBJ whole genome shotgun (WGS) entry which is preliminary data.</text>
</comment>
<comment type="similarity">
    <text evidence="9">Belongs to the glycosyltransferase group 1 family.</text>
</comment>
<gene>
    <name evidence="12" type="primary">waaA</name>
    <name evidence="12" type="ORF">ACFOW7_11525</name>
</gene>
<dbReference type="Proteomes" id="UP001595791">
    <property type="component" value="Unassembled WGS sequence"/>
</dbReference>
<evidence type="ECO:0000256" key="2">
    <source>
        <dbReference type="ARBA" id="ARBA00004713"/>
    </source>
</evidence>
<keyword evidence="13" id="KW-1185">Reference proteome</keyword>
<evidence type="ECO:0000256" key="5">
    <source>
        <dbReference type="ARBA" id="ARBA00022519"/>
    </source>
</evidence>
<dbReference type="EC" id="2.4.99.12" evidence="3 9"/>
<comment type="function">
    <text evidence="9">Involved in lipopolysaccharide (LPS) biosynthesis. Catalyzes the transfer of 3-deoxy-D-manno-octulosonate (Kdo) residue(s) from CMP-Kdo to lipid IV(A), the tetraacyldisaccharide-1,4'-bisphosphate precursor of lipid A.</text>
</comment>
<evidence type="ECO:0000259" key="11">
    <source>
        <dbReference type="Pfam" id="PF04413"/>
    </source>
</evidence>
<evidence type="ECO:0000256" key="8">
    <source>
        <dbReference type="ARBA" id="ARBA00049183"/>
    </source>
</evidence>
<reference evidence="13" key="1">
    <citation type="journal article" date="2019" name="Int. J. Syst. Evol. Microbiol.">
        <title>The Global Catalogue of Microorganisms (GCM) 10K type strain sequencing project: providing services to taxonomists for standard genome sequencing and annotation.</title>
        <authorList>
            <consortium name="The Broad Institute Genomics Platform"/>
            <consortium name="The Broad Institute Genome Sequencing Center for Infectious Disease"/>
            <person name="Wu L."/>
            <person name="Ma J."/>
        </authorList>
    </citation>
    <scope>NUCLEOTIDE SEQUENCE [LARGE SCALE GENOMIC DNA]</scope>
    <source>
        <strain evidence="13">LMG 29894</strain>
    </source>
</reference>
<keyword evidence="5" id="KW-0472">Membrane</keyword>
<dbReference type="Gene3D" id="3.40.50.11720">
    <property type="entry name" value="3-Deoxy-D-manno-octulosonic-acid transferase, N-terminal domain"/>
    <property type="match status" value="1"/>
</dbReference>
<keyword evidence="9" id="KW-0448">Lipopolysaccharide biosynthesis</keyword>
<comment type="catalytic activity">
    <reaction evidence="8 9">
        <text>lipid IVA (E. coli) + CMP-3-deoxy-beta-D-manno-octulosonate = alpha-Kdo-(2-&gt;6)-lipid IVA (E. coli) + CMP + H(+)</text>
        <dbReference type="Rhea" id="RHEA:28066"/>
        <dbReference type="ChEBI" id="CHEBI:15378"/>
        <dbReference type="ChEBI" id="CHEBI:58603"/>
        <dbReference type="ChEBI" id="CHEBI:60364"/>
        <dbReference type="ChEBI" id="CHEBI:60377"/>
        <dbReference type="ChEBI" id="CHEBI:85987"/>
        <dbReference type="EC" id="2.4.99.12"/>
    </reaction>
</comment>
<dbReference type="InterPro" id="IPR038107">
    <property type="entry name" value="Glycos_transf_N_sf"/>
</dbReference>
<dbReference type="Pfam" id="PF04413">
    <property type="entry name" value="Glycos_transf_N"/>
    <property type="match status" value="1"/>
</dbReference>
<feature type="domain" description="Glycosyl transferase family 1" evidence="10">
    <location>
        <begin position="307"/>
        <end position="404"/>
    </location>
</feature>
<dbReference type="NCBIfam" id="NF004386">
    <property type="entry name" value="PRK05749.1-2"/>
    <property type="match status" value="1"/>
</dbReference>
<keyword evidence="9" id="KW-1003">Cell membrane</keyword>
<accession>A0ABV8MSN5</accession>
<organism evidence="12 13">
    <name type="scientific">Chitinimonas lacunae</name>
    <dbReference type="NCBI Taxonomy" id="1963018"/>
    <lineage>
        <taxon>Bacteria</taxon>
        <taxon>Pseudomonadati</taxon>
        <taxon>Pseudomonadota</taxon>
        <taxon>Betaproteobacteria</taxon>
        <taxon>Neisseriales</taxon>
        <taxon>Chitinibacteraceae</taxon>
        <taxon>Chitinimonas</taxon>
    </lineage>
</organism>
<dbReference type="InterPro" id="IPR039901">
    <property type="entry name" value="Kdotransferase"/>
</dbReference>
<evidence type="ECO:0000256" key="6">
    <source>
        <dbReference type="ARBA" id="ARBA00022679"/>
    </source>
</evidence>
<dbReference type="PANTHER" id="PTHR42755">
    <property type="entry name" value="3-DEOXY-MANNO-OCTULOSONATE CYTIDYLYLTRANSFERASE"/>
    <property type="match status" value="1"/>
</dbReference>
<dbReference type="Pfam" id="PF00534">
    <property type="entry name" value="Glycos_transf_1"/>
    <property type="match status" value="1"/>
</dbReference>
<dbReference type="Gene3D" id="3.40.50.2000">
    <property type="entry name" value="Glycogen Phosphorylase B"/>
    <property type="match status" value="1"/>
</dbReference>
<keyword evidence="12" id="KW-0328">Glycosyltransferase</keyword>
<evidence type="ECO:0000256" key="3">
    <source>
        <dbReference type="ARBA" id="ARBA00012621"/>
    </source>
</evidence>
<dbReference type="InterPro" id="IPR007507">
    <property type="entry name" value="Glycos_transf_N"/>
</dbReference>
<dbReference type="RefSeq" id="WP_378164302.1">
    <property type="nucleotide sequence ID" value="NZ_JBHSBU010000001.1"/>
</dbReference>
<evidence type="ECO:0000256" key="9">
    <source>
        <dbReference type="RuleBase" id="RU365103"/>
    </source>
</evidence>
<evidence type="ECO:0000256" key="1">
    <source>
        <dbReference type="ARBA" id="ARBA00004196"/>
    </source>
</evidence>